<dbReference type="Gene3D" id="3.90.70.10">
    <property type="entry name" value="Cysteine proteinases"/>
    <property type="match status" value="1"/>
</dbReference>
<evidence type="ECO:0000313" key="8">
    <source>
        <dbReference type="EMBL" id="NDJ94438.1"/>
    </source>
</evidence>
<dbReference type="PROSITE" id="PS00973">
    <property type="entry name" value="USP_2"/>
    <property type="match status" value="1"/>
</dbReference>
<dbReference type="InterPro" id="IPR044635">
    <property type="entry name" value="UBP14-like"/>
</dbReference>
<dbReference type="InterPro" id="IPR038765">
    <property type="entry name" value="Papain-like_cys_pep_sf"/>
</dbReference>
<dbReference type="PANTHER" id="PTHR43982">
    <property type="entry name" value="UBIQUITIN CARBOXYL-TERMINAL HYDROLASE"/>
    <property type="match status" value="1"/>
</dbReference>
<dbReference type="InterPro" id="IPR001394">
    <property type="entry name" value="Peptidase_C19_UCH"/>
</dbReference>
<dbReference type="GO" id="GO:0061136">
    <property type="term" value="P:regulation of proteasomal protein catabolic process"/>
    <property type="evidence" value="ECO:0007669"/>
    <property type="project" value="TreeGrafter"/>
</dbReference>
<accession>A0A6G3MK50</accession>
<dbReference type="GO" id="GO:0043161">
    <property type="term" value="P:proteasome-mediated ubiquitin-dependent protein catabolic process"/>
    <property type="evidence" value="ECO:0007669"/>
    <property type="project" value="InterPro"/>
</dbReference>
<evidence type="ECO:0000256" key="6">
    <source>
        <dbReference type="ARBA" id="ARBA00022807"/>
    </source>
</evidence>
<dbReference type="EMBL" id="GHBP01008667">
    <property type="protein sequence ID" value="NDJ94438.1"/>
    <property type="molecule type" value="Transcribed_RNA"/>
</dbReference>
<dbReference type="PANTHER" id="PTHR43982:SF1">
    <property type="entry name" value="UBIQUITIN CARBOXYL-TERMINAL HYDROLASE 14"/>
    <property type="match status" value="1"/>
</dbReference>
<dbReference type="SUPFAM" id="SSF54001">
    <property type="entry name" value="Cysteine proteinases"/>
    <property type="match status" value="1"/>
</dbReference>
<comment type="catalytic activity">
    <reaction evidence="1">
        <text>Thiol-dependent hydrolysis of ester, thioester, amide, peptide and isopeptide bonds formed by the C-terminal Gly of ubiquitin (a 76-residue protein attached to proteins as an intracellular targeting signal).</text>
        <dbReference type="EC" id="3.4.19.12"/>
    </reaction>
</comment>
<dbReference type="InterPro" id="IPR018200">
    <property type="entry name" value="USP_CS"/>
</dbReference>
<keyword evidence="4" id="KW-0833">Ubl conjugation pathway</keyword>
<keyword evidence="6" id="KW-0788">Thiol protease</keyword>
<dbReference type="Pfam" id="PF00443">
    <property type="entry name" value="UCH"/>
    <property type="match status" value="1"/>
</dbReference>
<keyword evidence="3" id="KW-0645">Protease</keyword>
<name>A0A6G3MK50_HENSL</name>
<evidence type="ECO:0000256" key="3">
    <source>
        <dbReference type="ARBA" id="ARBA00022670"/>
    </source>
</evidence>
<evidence type="ECO:0000256" key="2">
    <source>
        <dbReference type="ARBA" id="ARBA00012759"/>
    </source>
</evidence>
<evidence type="ECO:0000259" key="7">
    <source>
        <dbReference type="PROSITE" id="PS50235"/>
    </source>
</evidence>
<sequence>MKDVKFPMRLDLSELCASSLKEKFKPMVAQIRDFENKLSLTNNESSIKILTKRQDNGVISLPEQKLGPGDSGSGIYQLIAVLTHEGRTTSSGHYVAWVRFEPKKWAKMDDATVSLVEENDILKLSGGGESHCAYLLIYQTFKVPKI</sequence>
<dbReference type="GO" id="GO:0004843">
    <property type="term" value="F:cysteine-type deubiquitinase activity"/>
    <property type="evidence" value="ECO:0007669"/>
    <property type="project" value="UniProtKB-EC"/>
</dbReference>
<dbReference type="AlphaFoldDB" id="A0A6G3MK50"/>
<feature type="domain" description="USP" evidence="7">
    <location>
        <begin position="1"/>
        <end position="141"/>
    </location>
</feature>
<dbReference type="InterPro" id="IPR028889">
    <property type="entry name" value="USP"/>
</dbReference>
<protein>
    <recommendedName>
        <fullName evidence="2">ubiquitinyl hydrolase 1</fullName>
        <ecNumber evidence="2">3.4.19.12</ecNumber>
    </recommendedName>
</protein>
<evidence type="ECO:0000256" key="4">
    <source>
        <dbReference type="ARBA" id="ARBA00022786"/>
    </source>
</evidence>
<dbReference type="PROSITE" id="PS50235">
    <property type="entry name" value="USP_3"/>
    <property type="match status" value="1"/>
</dbReference>
<keyword evidence="5 8" id="KW-0378">Hydrolase</keyword>
<reference evidence="8" key="1">
    <citation type="submission" date="2018-11" db="EMBL/GenBank/DDBJ databases">
        <title>Henneguya salminicola genome and transcriptome.</title>
        <authorList>
            <person name="Yahalomi D."/>
            <person name="Atkinson S.D."/>
            <person name="Neuhof M."/>
            <person name="Chang E.S."/>
            <person name="Philippe H."/>
            <person name="Cartwright P."/>
            <person name="Bartholomew J.L."/>
            <person name="Huchon D."/>
        </authorList>
    </citation>
    <scope>NUCLEOTIDE SEQUENCE</scope>
    <source>
        <strain evidence="8">Hz1</strain>
        <tissue evidence="8">Whole</tissue>
    </source>
</reference>
<dbReference type="GO" id="GO:0016579">
    <property type="term" value="P:protein deubiquitination"/>
    <property type="evidence" value="ECO:0007669"/>
    <property type="project" value="InterPro"/>
</dbReference>
<evidence type="ECO:0000256" key="5">
    <source>
        <dbReference type="ARBA" id="ARBA00022801"/>
    </source>
</evidence>
<evidence type="ECO:0000256" key="1">
    <source>
        <dbReference type="ARBA" id="ARBA00000707"/>
    </source>
</evidence>
<dbReference type="EC" id="3.4.19.12" evidence="2"/>
<organism evidence="8">
    <name type="scientific">Henneguya salminicola</name>
    <name type="common">Myxosporean</name>
    <dbReference type="NCBI Taxonomy" id="69463"/>
    <lineage>
        <taxon>Eukaryota</taxon>
        <taxon>Metazoa</taxon>
        <taxon>Cnidaria</taxon>
        <taxon>Myxozoa</taxon>
        <taxon>Myxosporea</taxon>
        <taxon>Bivalvulida</taxon>
        <taxon>Platysporina</taxon>
        <taxon>Myxobolidae</taxon>
        <taxon>Henneguya</taxon>
    </lineage>
</organism>
<dbReference type="GO" id="GO:0070628">
    <property type="term" value="F:proteasome binding"/>
    <property type="evidence" value="ECO:0007669"/>
    <property type="project" value="TreeGrafter"/>
</dbReference>
<proteinExistence type="predicted"/>